<evidence type="ECO:0000313" key="14">
    <source>
        <dbReference type="Proteomes" id="UP000689195"/>
    </source>
</evidence>
<comment type="catalytic activity">
    <reaction evidence="8">
        <text>L-threonyl-[protein] + ATP = O-phospho-L-threonyl-[protein] + ADP + H(+)</text>
        <dbReference type="Rhea" id="RHEA:46608"/>
        <dbReference type="Rhea" id="RHEA-COMP:11060"/>
        <dbReference type="Rhea" id="RHEA-COMP:11605"/>
        <dbReference type="ChEBI" id="CHEBI:15378"/>
        <dbReference type="ChEBI" id="CHEBI:30013"/>
        <dbReference type="ChEBI" id="CHEBI:30616"/>
        <dbReference type="ChEBI" id="CHEBI:61977"/>
        <dbReference type="ChEBI" id="CHEBI:456216"/>
        <dbReference type="EC" id="2.7.11.1"/>
    </reaction>
</comment>
<comment type="similarity">
    <text evidence="1">Belongs to the protein kinase superfamily. NEK Ser/Thr protein kinase family. NIMA subfamily.</text>
</comment>
<keyword evidence="4" id="KW-0808">Transferase</keyword>
<dbReference type="InterPro" id="IPR017441">
    <property type="entry name" value="Protein_kinase_ATP_BS"/>
</dbReference>
<dbReference type="InterPro" id="IPR008271">
    <property type="entry name" value="Ser/Thr_kinase_AS"/>
</dbReference>
<evidence type="ECO:0000256" key="2">
    <source>
        <dbReference type="ARBA" id="ARBA00012513"/>
    </source>
</evidence>
<evidence type="ECO:0000256" key="10">
    <source>
        <dbReference type="PROSITE-ProRule" id="PRU10141"/>
    </source>
</evidence>
<dbReference type="PANTHER" id="PTHR44899:SF6">
    <property type="entry name" value="SERINE_THREONINE PROTEIN KINASE"/>
    <property type="match status" value="1"/>
</dbReference>
<gene>
    <name evidence="13" type="ORF">PPENT_87.1.T1470045</name>
</gene>
<keyword evidence="6" id="KW-0418">Kinase</keyword>
<dbReference type="CDD" id="cd08530">
    <property type="entry name" value="STKc_CNK2-like"/>
    <property type="match status" value="1"/>
</dbReference>
<dbReference type="InterPro" id="IPR000719">
    <property type="entry name" value="Prot_kinase_dom"/>
</dbReference>
<name>A0A8S1Y632_9CILI</name>
<dbReference type="InterPro" id="IPR051131">
    <property type="entry name" value="NEK_Ser/Thr_kinase_NIMA"/>
</dbReference>
<evidence type="ECO:0000256" key="11">
    <source>
        <dbReference type="RuleBase" id="RU000304"/>
    </source>
</evidence>
<dbReference type="GO" id="GO:0005524">
    <property type="term" value="F:ATP binding"/>
    <property type="evidence" value="ECO:0007669"/>
    <property type="project" value="UniProtKB-UniRule"/>
</dbReference>
<dbReference type="AlphaFoldDB" id="A0A8S1Y632"/>
<accession>A0A8S1Y632</accession>
<evidence type="ECO:0000256" key="7">
    <source>
        <dbReference type="ARBA" id="ARBA00022840"/>
    </source>
</evidence>
<dbReference type="PROSITE" id="PS00108">
    <property type="entry name" value="PROTEIN_KINASE_ST"/>
    <property type="match status" value="1"/>
</dbReference>
<dbReference type="FunFam" id="3.30.200.20:FF:000097">
    <property type="entry name" value="Probable serine/threonine-protein kinase nek1"/>
    <property type="match status" value="1"/>
</dbReference>
<dbReference type="EMBL" id="CAJJDO010000147">
    <property type="protein sequence ID" value="CAD8207372.1"/>
    <property type="molecule type" value="Genomic_DNA"/>
</dbReference>
<dbReference type="SMART" id="SM00220">
    <property type="entry name" value="S_TKc"/>
    <property type="match status" value="1"/>
</dbReference>
<feature type="domain" description="Protein kinase" evidence="12">
    <location>
        <begin position="6"/>
        <end position="262"/>
    </location>
</feature>
<dbReference type="GO" id="GO:0004674">
    <property type="term" value="F:protein serine/threonine kinase activity"/>
    <property type="evidence" value="ECO:0007669"/>
    <property type="project" value="UniProtKB-KW"/>
</dbReference>
<dbReference type="PANTHER" id="PTHR44899">
    <property type="entry name" value="CAMK FAMILY PROTEIN KINASE"/>
    <property type="match status" value="1"/>
</dbReference>
<dbReference type="PROSITE" id="PS50011">
    <property type="entry name" value="PROTEIN_KINASE_DOM"/>
    <property type="match status" value="1"/>
</dbReference>
<evidence type="ECO:0000256" key="9">
    <source>
        <dbReference type="ARBA" id="ARBA00048679"/>
    </source>
</evidence>
<evidence type="ECO:0000256" key="5">
    <source>
        <dbReference type="ARBA" id="ARBA00022741"/>
    </source>
</evidence>
<evidence type="ECO:0000259" key="12">
    <source>
        <dbReference type="PROSITE" id="PS50011"/>
    </source>
</evidence>
<sequence length="442" mass="51239">MSLKDFQLLSKLGEGAYSSVYRVKRLEDGYEYALKKVKLQNLNDKEKQNAMNEVRLLASVKHPNIICYKEAFIDIQSNSLCIVMEFANGNDLYQKIVNSKKNNKQLDEQSIWNIFIQIVRALKALHELKILHRDIKSANVFLSQNGDVKLGDMNVSKVAKKGLLYTQTGTPFYASPEVWKDQPYDQKSDIWSLGCVIYEMAALKPPFQAEDMQGLYKRVIRGYYPRIPQQYTQDLTNAIRSMLQVQPNLRPNCDKLLQYPSILKRQDEILQLEQISNEPNTLLSTIKFPKNYHYFTSMLPKACYDFVNRRQIKSLHSQQASPNPRSIISVNGSYEDVTSQKSIEKGYVNKPQLEVKMILDQHQKQIRKPQMKIRHNRHSSQEEVSLLEVITQKQSKISLENNKLPILQELSPNKQKIKHYKNRNQSLPNANLLPLIHASVFK</sequence>
<comment type="caution">
    <text evidence="13">The sequence shown here is derived from an EMBL/GenBank/DDBJ whole genome shotgun (WGS) entry which is preliminary data.</text>
</comment>
<dbReference type="Pfam" id="PF00069">
    <property type="entry name" value="Pkinase"/>
    <property type="match status" value="1"/>
</dbReference>
<organism evidence="13 14">
    <name type="scientific">Paramecium pentaurelia</name>
    <dbReference type="NCBI Taxonomy" id="43138"/>
    <lineage>
        <taxon>Eukaryota</taxon>
        <taxon>Sar</taxon>
        <taxon>Alveolata</taxon>
        <taxon>Ciliophora</taxon>
        <taxon>Intramacronucleata</taxon>
        <taxon>Oligohymenophorea</taxon>
        <taxon>Peniculida</taxon>
        <taxon>Parameciidae</taxon>
        <taxon>Paramecium</taxon>
    </lineage>
</organism>
<evidence type="ECO:0000256" key="8">
    <source>
        <dbReference type="ARBA" id="ARBA00047899"/>
    </source>
</evidence>
<comment type="catalytic activity">
    <reaction evidence="9">
        <text>L-seryl-[protein] + ATP = O-phospho-L-seryl-[protein] + ADP + H(+)</text>
        <dbReference type="Rhea" id="RHEA:17989"/>
        <dbReference type="Rhea" id="RHEA-COMP:9863"/>
        <dbReference type="Rhea" id="RHEA-COMP:11604"/>
        <dbReference type="ChEBI" id="CHEBI:15378"/>
        <dbReference type="ChEBI" id="CHEBI:29999"/>
        <dbReference type="ChEBI" id="CHEBI:30616"/>
        <dbReference type="ChEBI" id="CHEBI:83421"/>
        <dbReference type="ChEBI" id="CHEBI:456216"/>
        <dbReference type="EC" id="2.7.11.1"/>
    </reaction>
</comment>
<feature type="binding site" evidence="10">
    <location>
        <position position="35"/>
    </location>
    <ligand>
        <name>ATP</name>
        <dbReference type="ChEBI" id="CHEBI:30616"/>
    </ligand>
</feature>
<dbReference type="EC" id="2.7.11.1" evidence="2"/>
<proteinExistence type="inferred from homology"/>
<keyword evidence="3 11" id="KW-0723">Serine/threonine-protein kinase</keyword>
<dbReference type="Proteomes" id="UP000689195">
    <property type="component" value="Unassembled WGS sequence"/>
</dbReference>
<evidence type="ECO:0000256" key="4">
    <source>
        <dbReference type="ARBA" id="ARBA00022679"/>
    </source>
</evidence>
<keyword evidence="7 10" id="KW-0067">ATP-binding</keyword>
<reference evidence="13" key="1">
    <citation type="submission" date="2021-01" db="EMBL/GenBank/DDBJ databases">
        <authorList>
            <consortium name="Genoscope - CEA"/>
            <person name="William W."/>
        </authorList>
    </citation>
    <scope>NUCLEOTIDE SEQUENCE</scope>
</reference>
<keyword evidence="5 10" id="KW-0547">Nucleotide-binding</keyword>
<evidence type="ECO:0000256" key="6">
    <source>
        <dbReference type="ARBA" id="ARBA00022777"/>
    </source>
</evidence>
<keyword evidence="14" id="KW-1185">Reference proteome</keyword>
<evidence type="ECO:0000313" key="13">
    <source>
        <dbReference type="EMBL" id="CAD8207372.1"/>
    </source>
</evidence>
<dbReference type="OrthoDB" id="248923at2759"/>
<evidence type="ECO:0000256" key="1">
    <source>
        <dbReference type="ARBA" id="ARBA00010886"/>
    </source>
</evidence>
<evidence type="ECO:0000256" key="3">
    <source>
        <dbReference type="ARBA" id="ARBA00022527"/>
    </source>
</evidence>
<dbReference type="PROSITE" id="PS00107">
    <property type="entry name" value="PROTEIN_KINASE_ATP"/>
    <property type="match status" value="1"/>
</dbReference>
<protein>
    <recommendedName>
        <fullName evidence="2">non-specific serine/threonine protein kinase</fullName>
        <ecNumber evidence="2">2.7.11.1</ecNumber>
    </recommendedName>
</protein>